<dbReference type="EMBL" id="MU853223">
    <property type="protein sequence ID" value="KAK4129386.1"/>
    <property type="molecule type" value="Genomic_DNA"/>
</dbReference>
<gene>
    <name evidence="1" type="ORF">N657DRAFT_639998</name>
</gene>
<keyword evidence="2" id="KW-1185">Reference proteome</keyword>
<proteinExistence type="predicted"/>
<reference evidence="1" key="2">
    <citation type="submission" date="2023-05" db="EMBL/GenBank/DDBJ databases">
        <authorList>
            <consortium name="Lawrence Berkeley National Laboratory"/>
            <person name="Steindorff A."/>
            <person name="Hensen N."/>
            <person name="Bonometti L."/>
            <person name="Westerberg I."/>
            <person name="Brannstrom I.O."/>
            <person name="Guillou S."/>
            <person name="Cros-Aarteil S."/>
            <person name="Calhoun S."/>
            <person name="Haridas S."/>
            <person name="Kuo A."/>
            <person name="Mondo S."/>
            <person name="Pangilinan J."/>
            <person name="Riley R."/>
            <person name="Labutti K."/>
            <person name="Andreopoulos B."/>
            <person name="Lipzen A."/>
            <person name="Chen C."/>
            <person name="Yanf M."/>
            <person name="Daum C."/>
            <person name="Ng V."/>
            <person name="Clum A."/>
            <person name="Ohm R."/>
            <person name="Martin F."/>
            <person name="Silar P."/>
            <person name="Natvig D."/>
            <person name="Lalanne C."/>
            <person name="Gautier V."/>
            <person name="Ament-Velasquez S.L."/>
            <person name="Kruys A."/>
            <person name="Hutchinson M.I."/>
            <person name="Powell A.J."/>
            <person name="Barry K."/>
            <person name="Miller A.N."/>
            <person name="Grigoriev I.V."/>
            <person name="Debuchy R."/>
            <person name="Gladieux P."/>
            <person name="Thoren M.H."/>
            <person name="Johannesson H."/>
        </authorList>
    </citation>
    <scope>NUCLEOTIDE SEQUENCE</scope>
    <source>
        <strain evidence="1">CBS 731.68</strain>
    </source>
</reference>
<dbReference type="Proteomes" id="UP001302602">
    <property type="component" value="Unassembled WGS sequence"/>
</dbReference>
<comment type="caution">
    <text evidence="1">The sequence shown here is derived from an EMBL/GenBank/DDBJ whole genome shotgun (WGS) entry which is preliminary data.</text>
</comment>
<accession>A0AAN6UBC4</accession>
<evidence type="ECO:0000313" key="2">
    <source>
        <dbReference type="Proteomes" id="UP001302602"/>
    </source>
</evidence>
<dbReference type="AlphaFoldDB" id="A0AAN6UBC4"/>
<name>A0AAN6UBC4_9PEZI</name>
<evidence type="ECO:0000313" key="1">
    <source>
        <dbReference type="EMBL" id="KAK4129386.1"/>
    </source>
</evidence>
<organism evidence="1 2">
    <name type="scientific">Parathielavia appendiculata</name>
    <dbReference type="NCBI Taxonomy" id="2587402"/>
    <lineage>
        <taxon>Eukaryota</taxon>
        <taxon>Fungi</taxon>
        <taxon>Dikarya</taxon>
        <taxon>Ascomycota</taxon>
        <taxon>Pezizomycotina</taxon>
        <taxon>Sordariomycetes</taxon>
        <taxon>Sordariomycetidae</taxon>
        <taxon>Sordariales</taxon>
        <taxon>Chaetomiaceae</taxon>
        <taxon>Parathielavia</taxon>
    </lineage>
</organism>
<protein>
    <submittedName>
        <fullName evidence="1">Uncharacterized protein</fullName>
    </submittedName>
</protein>
<dbReference type="RefSeq" id="XP_062653157.1">
    <property type="nucleotide sequence ID" value="XM_062791883.1"/>
</dbReference>
<reference evidence="1" key="1">
    <citation type="journal article" date="2023" name="Mol. Phylogenet. Evol.">
        <title>Genome-scale phylogeny and comparative genomics of the fungal order Sordariales.</title>
        <authorList>
            <person name="Hensen N."/>
            <person name="Bonometti L."/>
            <person name="Westerberg I."/>
            <person name="Brannstrom I.O."/>
            <person name="Guillou S."/>
            <person name="Cros-Aarteil S."/>
            <person name="Calhoun S."/>
            <person name="Haridas S."/>
            <person name="Kuo A."/>
            <person name="Mondo S."/>
            <person name="Pangilinan J."/>
            <person name="Riley R."/>
            <person name="LaButti K."/>
            <person name="Andreopoulos B."/>
            <person name="Lipzen A."/>
            <person name="Chen C."/>
            <person name="Yan M."/>
            <person name="Daum C."/>
            <person name="Ng V."/>
            <person name="Clum A."/>
            <person name="Steindorff A."/>
            <person name="Ohm R.A."/>
            <person name="Martin F."/>
            <person name="Silar P."/>
            <person name="Natvig D.O."/>
            <person name="Lalanne C."/>
            <person name="Gautier V."/>
            <person name="Ament-Velasquez S.L."/>
            <person name="Kruys A."/>
            <person name="Hutchinson M.I."/>
            <person name="Powell A.J."/>
            <person name="Barry K."/>
            <person name="Miller A.N."/>
            <person name="Grigoriev I.V."/>
            <person name="Debuchy R."/>
            <person name="Gladieux P."/>
            <person name="Hiltunen Thoren M."/>
            <person name="Johannesson H."/>
        </authorList>
    </citation>
    <scope>NUCLEOTIDE SEQUENCE</scope>
    <source>
        <strain evidence="1">CBS 731.68</strain>
    </source>
</reference>
<dbReference type="GeneID" id="87828652"/>
<sequence>MGPRRWAPPGTLASGLPSMCLPCRGSVTVATSSEALSWLSFCNKLRSSYSWAMSGSSSRAIRPEARDSSPEGAAETMISEVLSHTESPAVRLTISQLNLSIVCYAFESQATHQPFFL</sequence>